<protein>
    <submittedName>
        <fullName evidence="2">Uncharacterized protein</fullName>
    </submittedName>
</protein>
<dbReference type="AlphaFoldDB" id="A0A8S9RJX4"/>
<gene>
    <name evidence="2" type="ORF">F2Q69_00061378</name>
</gene>
<dbReference type="EMBL" id="QGKX02000095">
    <property type="protein sequence ID" value="KAF3573468.1"/>
    <property type="molecule type" value="Genomic_DNA"/>
</dbReference>
<feature type="compositionally biased region" description="Polar residues" evidence="1">
    <location>
        <begin position="9"/>
        <end position="26"/>
    </location>
</feature>
<organism evidence="2 3">
    <name type="scientific">Brassica cretica</name>
    <name type="common">Mustard</name>
    <dbReference type="NCBI Taxonomy" id="69181"/>
    <lineage>
        <taxon>Eukaryota</taxon>
        <taxon>Viridiplantae</taxon>
        <taxon>Streptophyta</taxon>
        <taxon>Embryophyta</taxon>
        <taxon>Tracheophyta</taxon>
        <taxon>Spermatophyta</taxon>
        <taxon>Magnoliopsida</taxon>
        <taxon>eudicotyledons</taxon>
        <taxon>Gunneridae</taxon>
        <taxon>Pentapetalae</taxon>
        <taxon>rosids</taxon>
        <taxon>malvids</taxon>
        <taxon>Brassicales</taxon>
        <taxon>Brassicaceae</taxon>
        <taxon>Brassiceae</taxon>
        <taxon>Brassica</taxon>
    </lineage>
</organism>
<evidence type="ECO:0000313" key="2">
    <source>
        <dbReference type="EMBL" id="KAF3573468.1"/>
    </source>
</evidence>
<evidence type="ECO:0000313" key="3">
    <source>
        <dbReference type="Proteomes" id="UP000712600"/>
    </source>
</evidence>
<sequence length="79" mass="8691">MILKRPHAPSQNLVYKPIVNQNNDTQPKAKKISVRKNLPLSNNQQVHQVVEKGECSKSSISNALPADPFSALGEDLEEG</sequence>
<comment type="caution">
    <text evidence="2">The sequence shown here is derived from an EMBL/GenBank/DDBJ whole genome shotgun (WGS) entry which is preliminary data.</text>
</comment>
<name>A0A8S9RJX4_BRACR</name>
<dbReference type="Proteomes" id="UP000712600">
    <property type="component" value="Unassembled WGS sequence"/>
</dbReference>
<feature type="region of interest" description="Disordered" evidence="1">
    <location>
        <begin position="1"/>
        <end position="79"/>
    </location>
</feature>
<evidence type="ECO:0000256" key="1">
    <source>
        <dbReference type="SAM" id="MobiDB-lite"/>
    </source>
</evidence>
<reference evidence="2" key="1">
    <citation type="submission" date="2019-12" db="EMBL/GenBank/DDBJ databases">
        <title>Genome sequencing and annotation of Brassica cretica.</title>
        <authorList>
            <person name="Studholme D.J."/>
            <person name="Sarris P."/>
        </authorList>
    </citation>
    <scope>NUCLEOTIDE SEQUENCE</scope>
    <source>
        <strain evidence="2">PFS-109/04</strain>
        <tissue evidence="2">Leaf</tissue>
    </source>
</reference>
<accession>A0A8S9RJX4</accession>
<proteinExistence type="predicted"/>